<gene>
    <name evidence="1" type="ORF">CSSPJE1EN1_LOCUS27212</name>
</gene>
<name>A0ABP0VBS5_9BRYO</name>
<organism evidence="1 2">
    <name type="scientific">Sphagnum jensenii</name>
    <dbReference type="NCBI Taxonomy" id="128206"/>
    <lineage>
        <taxon>Eukaryota</taxon>
        <taxon>Viridiplantae</taxon>
        <taxon>Streptophyta</taxon>
        <taxon>Embryophyta</taxon>
        <taxon>Bryophyta</taxon>
        <taxon>Sphagnophytina</taxon>
        <taxon>Sphagnopsida</taxon>
        <taxon>Sphagnales</taxon>
        <taxon>Sphagnaceae</taxon>
        <taxon>Sphagnum</taxon>
    </lineage>
</organism>
<accession>A0ABP0VBS5</accession>
<dbReference type="EMBL" id="CAXAQS010000494">
    <property type="protein sequence ID" value="CAK9251834.1"/>
    <property type="molecule type" value="Genomic_DNA"/>
</dbReference>
<keyword evidence="2" id="KW-1185">Reference proteome</keyword>
<dbReference type="Proteomes" id="UP001497444">
    <property type="component" value="Unassembled WGS sequence"/>
</dbReference>
<sequence length="168" mass="18407">MTPNVLVSKEQIIGAAEAFGQTQPKPISAYIYRELYDQYSGEELSGAQEQGVSVRFSLMPSKFTPELGQVPVQSSERSYTTQRQPTPSRYPCPSVLDAISYWQSLRASSITVSGDGTNYKTGIRHIDLEPARIGGDLVVPRSAVDGFGKPDLYRSLAEVDYVARVLVG</sequence>
<reference evidence="1" key="1">
    <citation type="submission" date="2024-02" db="EMBL/GenBank/DDBJ databases">
        <authorList>
            <consortium name="ELIXIR-Norway"/>
            <consortium name="Elixir Norway"/>
        </authorList>
    </citation>
    <scope>NUCLEOTIDE SEQUENCE</scope>
</reference>
<proteinExistence type="predicted"/>
<protein>
    <submittedName>
        <fullName evidence="1">Uncharacterized protein</fullName>
    </submittedName>
</protein>
<evidence type="ECO:0000313" key="1">
    <source>
        <dbReference type="EMBL" id="CAK9251834.1"/>
    </source>
</evidence>
<comment type="caution">
    <text evidence="1">The sequence shown here is derived from an EMBL/GenBank/DDBJ whole genome shotgun (WGS) entry which is preliminary data.</text>
</comment>
<evidence type="ECO:0000313" key="2">
    <source>
        <dbReference type="Proteomes" id="UP001497444"/>
    </source>
</evidence>